<feature type="domain" description="Response regulatory" evidence="6">
    <location>
        <begin position="6"/>
        <end position="121"/>
    </location>
</feature>
<dbReference type="SUPFAM" id="SSF52172">
    <property type="entry name" value="CheY-like"/>
    <property type="match status" value="1"/>
</dbReference>
<dbReference type="GO" id="GO:0006355">
    <property type="term" value="P:regulation of DNA-templated transcription"/>
    <property type="evidence" value="ECO:0007669"/>
    <property type="project" value="InterPro"/>
</dbReference>
<evidence type="ECO:0000256" key="2">
    <source>
        <dbReference type="ARBA" id="ARBA00023125"/>
    </source>
</evidence>
<dbReference type="PANTHER" id="PTHR44688:SF16">
    <property type="entry name" value="DNA-BINDING TRANSCRIPTIONAL ACTIVATOR DEVR_DOSR"/>
    <property type="match status" value="1"/>
</dbReference>
<keyword evidence="8" id="KW-1185">Reference proteome</keyword>
<name>A0A1A9LG82_9FLAO</name>
<dbReference type="GO" id="GO:0003677">
    <property type="term" value="F:DNA binding"/>
    <property type="evidence" value="ECO:0007669"/>
    <property type="project" value="UniProtKB-KW"/>
</dbReference>
<keyword evidence="2" id="KW-0238">DNA-binding</keyword>
<dbReference type="InterPro" id="IPR036388">
    <property type="entry name" value="WH-like_DNA-bd_sf"/>
</dbReference>
<evidence type="ECO:0000256" key="1">
    <source>
        <dbReference type="ARBA" id="ARBA00023015"/>
    </source>
</evidence>
<feature type="domain" description="HTH luxR-type" evidence="5">
    <location>
        <begin position="139"/>
        <end position="202"/>
    </location>
</feature>
<evidence type="ECO:0008006" key="9">
    <source>
        <dbReference type="Google" id="ProtNLM"/>
    </source>
</evidence>
<dbReference type="PANTHER" id="PTHR44688">
    <property type="entry name" value="DNA-BINDING TRANSCRIPTIONAL ACTIVATOR DEVR_DOSR"/>
    <property type="match status" value="1"/>
</dbReference>
<dbReference type="Gene3D" id="3.40.50.2300">
    <property type="match status" value="1"/>
</dbReference>
<dbReference type="SMART" id="SM00421">
    <property type="entry name" value="HTH_LUXR"/>
    <property type="match status" value="1"/>
</dbReference>
<dbReference type="EMBL" id="LXIE01000001">
    <property type="protein sequence ID" value="OAD92379.1"/>
    <property type="molecule type" value="Genomic_DNA"/>
</dbReference>
<dbReference type="AlphaFoldDB" id="A0A1A9LG82"/>
<proteinExistence type="predicted"/>
<dbReference type="Gene3D" id="1.10.10.10">
    <property type="entry name" value="Winged helix-like DNA-binding domain superfamily/Winged helix DNA-binding domain"/>
    <property type="match status" value="1"/>
</dbReference>
<comment type="caution">
    <text evidence="7">The sequence shown here is derived from an EMBL/GenBank/DDBJ whole genome shotgun (WGS) entry which is preliminary data.</text>
</comment>
<evidence type="ECO:0000259" key="5">
    <source>
        <dbReference type="PROSITE" id="PS50043"/>
    </source>
</evidence>
<reference evidence="7 8" key="1">
    <citation type="submission" date="2016-05" db="EMBL/GenBank/DDBJ databases">
        <title>Genome sequencing of Vitellibacter soesokkakensis RSSK-12.</title>
        <authorList>
            <person name="Thevarajoo S."/>
            <person name="Selvaratnam C."/>
            <person name="Goh K.M."/>
            <person name="Chan K.-G."/>
            <person name="Chong C.S."/>
        </authorList>
    </citation>
    <scope>NUCLEOTIDE SEQUENCE [LARGE SCALE GENOMIC DNA]</scope>
    <source>
        <strain evidence="7 8">RSSK-12</strain>
    </source>
</reference>
<evidence type="ECO:0000259" key="6">
    <source>
        <dbReference type="PROSITE" id="PS50110"/>
    </source>
</evidence>
<dbReference type="PROSITE" id="PS50110">
    <property type="entry name" value="RESPONSE_REGULATORY"/>
    <property type="match status" value="1"/>
</dbReference>
<dbReference type="CDD" id="cd06170">
    <property type="entry name" value="LuxR_C_like"/>
    <property type="match status" value="1"/>
</dbReference>
<keyword evidence="1" id="KW-0805">Transcription regulation</keyword>
<gene>
    <name evidence="7" type="ORF">A7A78_00220</name>
</gene>
<organism evidence="7 8">
    <name type="scientific">Aequorivita soesokkakensis</name>
    <dbReference type="NCBI Taxonomy" id="1385699"/>
    <lineage>
        <taxon>Bacteria</taxon>
        <taxon>Pseudomonadati</taxon>
        <taxon>Bacteroidota</taxon>
        <taxon>Flavobacteriia</taxon>
        <taxon>Flavobacteriales</taxon>
        <taxon>Flavobacteriaceae</taxon>
        <taxon>Aequorivita</taxon>
    </lineage>
</organism>
<dbReference type="InterPro" id="IPR001789">
    <property type="entry name" value="Sig_transdc_resp-reg_receiver"/>
</dbReference>
<evidence type="ECO:0000256" key="3">
    <source>
        <dbReference type="ARBA" id="ARBA00023163"/>
    </source>
</evidence>
<evidence type="ECO:0000313" key="7">
    <source>
        <dbReference type="EMBL" id="OAD92379.1"/>
    </source>
</evidence>
<evidence type="ECO:0000256" key="4">
    <source>
        <dbReference type="PROSITE-ProRule" id="PRU00169"/>
    </source>
</evidence>
<dbReference type="RefSeq" id="WP_068760089.1">
    <property type="nucleotide sequence ID" value="NZ_LXIE01000001.1"/>
</dbReference>
<dbReference type="OrthoDB" id="2962330at2"/>
<keyword evidence="3" id="KW-0804">Transcription</keyword>
<dbReference type="Proteomes" id="UP000077552">
    <property type="component" value="Unassembled WGS sequence"/>
</dbReference>
<dbReference type="InterPro" id="IPR011006">
    <property type="entry name" value="CheY-like_superfamily"/>
</dbReference>
<protein>
    <recommendedName>
        <fullName evidence="9">DNA-binding response regulator</fullName>
    </recommendedName>
</protein>
<dbReference type="PROSITE" id="PS50043">
    <property type="entry name" value="HTH_LUXR_2"/>
    <property type="match status" value="1"/>
</dbReference>
<evidence type="ECO:0000313" key="8">
    <source>
        <dbReference type="Proteomes" id="UP000077552"/>
    </source>
</evidence>
<dbReference type="PRINTS" id="PR00038">
    <property type="entry name" value="HTHLUXR"/>
</dbReference>
<dbReference type="STRING" id="1385699.A7A78_00220"/>
<dbReference type="InterPro" id="IPR016032">
    <property type="entry name" value="Sig_transdc_resp-reg_C-effctor"/>
</dbReference>
<dbReference type="Pfam" id="PF00072">
    <property type="entry name" value="Response_reg"/>
    <property type="match status" value="1"/>
</dbReference>
<dbReference type="Pfam" id="PF00196">
    <property type="entry name" value="GerE"/>
    <property type="match status" value="1"/>
</dbReference>
<accession>A0A1A9LG82</accession>
<dbReference type="SUPFAM" id="SSF46894">
    <property type="entry name" value="C-terminal effector domain of the bipartite response regulators"/>
    <property type="match status" value="1"/>
</dbReference>
<dbReference type="InterPro" id="IPR000792">
    <property type="entry name" value="Tscrpt_reg_LuxR_C"/>
</dbReference>
<feature type="modified residue" description="4-aspartylphosphate" evidence="4">
    <location>
        <position position="56"/>
    </location>
</feature>
<keyword evidence="4" id="KW-0597">Phosphoprotein</keyword>
<dbReference type="GO" id="GO:0000160">
    <property type="term" value="P:phosphorelay signal transduction system"/>
    <property type="evidence" value="ECO:0007669"/>
    <property type="project" value="InterPro"/>
</dbReference>
<sequence length="202" mass="22842">MKQALKILILEDEPIIAMDLKENCIDLGHEVVSVCYTYTQAMEQIEIKNPNFALVDIRLGKDEDGIIFGKKLTEEFGIPFIFITSFFDEKTLSQAKTTYPSGYLVKPISKGGLVAAIEVGASNFQKWNNGNESLEEKIEKLSHSPLTKKELEIVKELMQGKTNFEIGESQFVSLNTVKTHLKNIFLKMEVENRGQLIVQLNK</sequence>
<dbReference type="SMART" id="SM00448">
    <property type="entry name" value="REC"/>
    <property type="match status" value="1"/>
</dbReference>